<gene>
    <name evidence="2" type="ORF">CSSPTR1EN2_LOCUS6037</name>
</gene>
<accession>A0ABP0TPD4</accession>
<protein>
    <submittedName>
        <fullName evidence="2">Uncharacterized protein</fullName>
    </submittedName>
</protein>
<name>A0ABP0TPD4_9BRYO</name>
<evidence type="ECO:0000313" key="3">
    <source>
        <dbReference type="Proteomes" id="UP001497512"/>
    </source>
</evidence>
<proteinExistence type="predicted"/>
<keyword evidence="3" id="KW-1185">Reference proteome</keyword>
<feature type="region of interest" description="Disordered" evidence="1">
    <location>
        <begin position="52"/>
        <end position="73"/>
    </location>
</feature>
<feature type="compositionally biased region" description="Acidic residues" evidence="1">
    <location>
        <begin position="64"/>
        <end position="73"/>
    </location>
</feature>
<evidence type="ECO:0000256" key="1">
    <source>
        <dbReference type="SAM" id="MobiDB-lite"/>
    </source>
</evidence>
<dbReference type="EMBL" id="OZ019905">
    <property type="protein sequence ID" value="CAK9201698.1"/>
    <property type="molecule type" value="Genomic_DNA"/>
</dbReference>
<dbReference type="Proteomes" id="UP001497512">
    <property type="component" value="Chromosome 13"/>
</dbReference>
<feature type="region of interest" description="Disordered" evidence="1">
    <location>
        <begin position="1"/>
        <end position="29"/>
    </location>
</feature>
<sequence length="73" mass="7494">MLGGLRGPSVACVAGGRDSHQLQPGPSRETLVEGLPDPGANLLRTGVVPDLGDHLRGGGVPEVEVVDELDDSR</sequence>
<evidence type="ECO:0000313" key="2">
    <source>
        <dbReference type="EMBL" id="CAK9201698.1"/>
    </source>
</evidence>
<organism evidence="2 3">
    <name type="scientific">Sphagnum troendelagicum</name>
    <dbReference type="NCBI Taxonomy" id="128251"/>
    <lineage>
        <taxon>Eukaryota</taxon>
        <taxon>Viridiplantae</taxon>
        <taxon>Streptophyta</taxon>
        <taxon>Embryophyta</taxon>
        <taxon>Bryophyta</taxon>
        <taxon>Sphagnophytina</taxon>
        <taxon>Sphagnopsida</taxon>
        <taxon>Sphagnales</taxon>
        <taxon>Sphagnaceae</taxon>
        <taxon>Sphagnum</taxon>
    </lineage>
</organism>
<reference evidence="2" key="1">
    <citation type="submission" date="2024-02" db="EMBL/GenBank/DDBJ databases">
        <authorList>
            <consortium name="ELIXIR-Norway"/>
            <consortium name="Elixir Norway"/>
        </authorList>
    </citation>
    <scope>NUCLEOTIDE SEQUENCE</scope>
</reference>